<sequence length="67" mass="7552">MAWLGESFANLKGQISNFTKEVLTEGREEDEEFADSDELHQSKKLIHDLEGLCAAQKKEVLCKLDKG</sequence>
<gene>
    <name evidence="1" type="ORF">AFUS01_LOCUS26984</name>
</gene>
<evidence type="ECO:0000313" key="2">
    <source>
        <dbReference type="Proteomes" id="UP000708208"/>
    </source>
</evidence>
<protein>
    <submittedName>
        <fullName evidence="1">Uncharacterized protein</fullName>
    </submittedName>
</protein>
<organism evidence="1 2">
    <name type="scientific">Allacma fusca</name>
    <dbReference type="NCBI Taxonomy" id="39272"/>
    <lineage>
        <taxon>Eukaryota</taxon>
        <taxon>Metazoa</taxon>
        <taxon>Ecdysozoa</taxon>
        <taxon>Arthropoda</taxon>
        <taxon>Hexapoda</taxon>
        <taxon>Collembola</taxon>
        <taxon>Symphypleona</taxon>
        <taxon>Sminthuridae</taxon>
        <taxon>Allacma</taxon>
    </lineage>
</organism>
<name>A0A8J2PJJ8_9HEXA</name>
<accession>A0A8J2PJJ8</accession>
<dbReference type="EMBL" id="CAJVCH010368024">
    <property type="protein sequence ID" value="CAG7816359.1"/>
    <property type="molecule type" value="Genomic_DNA"/>
</dbReference>
<evidence type="ECO:0000313" key="1">
    <source>
        <dbReference type="EMBL" id="CAG7816359.1"/>
    </source>
</evidence>
<dbReference type="Proteomes" id="UP000708208">
    <property type="component" value="Unassembled WGS sequence"/>
</dbReference>
<proteinExistence type="predicted"/>
<dbReference type="OrthoDB" id="425925at2759"/>
<keyword evidence="2" id="KW-1185">Reference proteome</keyword>
<comment type="caution">
    <text evidence="1">The sequence shown here is derived from an EMBL/GenBank/DDBJ whole genome shotgun (WGS) entry which is preliminary data.</text>
</comment>
<reference evidence="1" key="1">
    <citation type="submission" date="2021-06" db="EMBL/GenBank/DDBJ databases">
        <authorList>
            <person name="Hodson N. C."/>
            <person name="Mongue J. A."/>
            <person name="Jaron S. K."/>
        </authorList>
    </citation>
    <scope>NUCLEOTIDE SEQUENCE</scope>
</reference>
<dbReference type="AlphaFoldDB" id="A0A8J2PJJ8"/>
<feature type="non-terminal residue" evidence="1">
    <location>
        <position position="67"/>
    </location>
</feature>